<dbReference type="AlphaFoldDB" id="A0A078BB56"/>
<dbReference type="Pfam" id="PF25805">
    <property type="entry name" value="IQUB"/>
    <property type="match status" value="1"/>
</dbReference>
<proteinExistence type="predicted"/>
<gene>
    <name evidence="3" type="primary">Contig4801.g5128</name>
    <name evidence="3" type="ORF">STYLEM_20576</name>
</gene>
<reference evidence="3 4" key="1">
    <citation type="submission" date="2014-06" db="EMBL/GenBank/DDBJ databases">
        <authorList>
            <person name="Swart Estienne"/>
        </authorList>
    </citation>
    <scope>NUCLEOTIDE SEQUENCE [LARGE SCALE GENOMIC DNA]</scope>
    <source>
        <strain evidence="3 4">130c</strain>
    </source>
</reference>
<sequence>MNEQSPDQNEQDYGNEQDQNQDDMIGQDQVDPTQHQLDMLPEEEMKRQEEEAMYQQQQEYLQRQQQQQQQMQNQQHMGMGGNQQQMEQQQKHYFDSIETDEFVMPNMFEVEIRLADNQIKIVTVEVEKASKQKAYLGGYRNNRTGQGYHHAFTQTDQTANYHPEKNERMVQTYQYKTKSTIMMREFGTQMEKTGLYIDQRNDKIIYPKPYFSSEMWKKQREEITLYIQCHVRAWFARKQTNALRKLRDDRDMELLRKQEELRQQEEKKHKVEIERRMHPKKYKDFDILYNELEAWRLNETKKIKNSTDLTEDEKKLALQQLLHKETKILQQIDKLKITANSQNKEDKINNFLKAMSDPKLWKRTDGRYTEVHTPFSTRAKELMDLYNGLRLPFLSTDERLDVLLHTKWTVKEFDCNLTREIVDLIDREADMLNRGRSESSLEGLRKRLSNLFLQFIETPEFNPEAARFQKVPRELLQQTQSIIFE</sequence>
<keyword evidence="4" id="KW-1185">Reference proteome</keyword>
<dbReference type="PANTHER" id="PTHR21074:SF0">
    <property type="entry name" value="IQ AND UBIQUITIN-LIKE DOMAIN-CONTAINING PROTEIN"/>
    <property type="match status" value="1"/>
</dbReference>
<evidence type="ECO:0000256" key="1">
    <source>
        <dbReference type="SAM" id="MobiDB-lite"/>
    </source>
</evidence>
<evidence type="ECO:0000313" key="4">
    <source>
        <dbReference type="Proteomes" id="UP000039865"/>
    </source>
</evidence>
<feature type="region of interest" description="Disordered" evidence="1">
    <location>
        <begin position="1"/>
        <end position="90"/>
    </location>
</feature>
<evidence type="ECO:0000313" key="3">
    <source>
        <dbReference type="EMBL" id="CDW91421.1"/>
    </source>
</evidence>
<name>A0A078BB56_STYLE</name>
<dbReference type="PANTHER" id="PTHR21074">
    <property type="entry name" value="IQ AND UBIQUITIN-LIKE DOMAIN-CONTAINING PROTEIN"/>
    <property type="match status" value="1"/>
</dbReference>
<dbReference type="OMA" id="TVQEFDC"/>
<dbReference type="Proteomes" id="UP000039865">
    <property type="component" value="Unassembled WGS sequence"/>
</dbReference>
<dbReference type="EMBL" id="CCKQ01019406">
    <property type="protein sequence ID" value="CDW91421.1"/>
    <property type="molecule type" value="Genomic_DNA"/>
</dbReference>
<dbReference type="OrthoDB" id="10265862at2759"/>
<feature type="compositionally biased region" description="Low complexity" evidence="1">
    <location>
        <begin position="53"/>
        <end position="88"/>
    </location>
</feature>
<dbReference type="InParanoid" id="A0A078BB56"/>
<dbReference type="PROSITE" id="PS50096">
    <property type="entry name" value="IQ"/>
    <property type="match status" value="1"/>
</dbReference>
<evidence type="ECO:0000259" key="2">
    <source>
        <dbReference type="Pfam" id="PF25805"/>
    </source>
</evidence>
<dbReference type="InterPro" id="IPR037695">
    <property type="entry name" value="IQUB"/>
</dbReference>
<feature type="compositionally biased region" description="Acidic residues" evidence="1">
    <location>
        <begin position="9"/>
        <end position="21"/>
    </location>
</feature>
<dbReference type="InterPro" id="IPR057887">
    <property type="entry name" value="IQUB_helical"/>
</dbReference>
<protein>
    <submittedName>
        <fullName evidence="3">Iq and ubiquitin-like domain-containing</fullName>
    </submittedName>
</protein>
<accession>A0A078BB56</accession>
<organism evidence="3 4">
    <name type="scientific">Stylonychia lemnae</name>
    <name type="common">Ciliate</name>
    <dbReference type="NCBI Taxonomy" id="5949"/>
    <lineage>
        <taxon>Eukaryota</taxon>
        <taxon>Sar</taxon>
        <taxon>Alveolata</taxon>
        <taxon>Ciliophora</taxon>
        <taxon>Intramacronucleata</taxon>
        <taxon>Spirotrichea</taxon>
        <taxon>Stichotrichia</taxon>
        <taxon>Sporadotrichida</taxon>
        <taxon>Oxytrichidae</taxon>
        <taxon>Stylonychinae</taxon>
        <taxon>Stylonychia</taxon>
    </lineage>
</organism>
<feature type="domain" description="IQ motif and ubiquitin-like" evidence="2">
    <location>
        <begin position="342"/>
        <end position="478"/>
    </location>
</feature>